<organism evidence="3 4">
    <name type="scientific">Limnobacter thiooxidans</name>
    <dbReference type="NCBI Taxonomy" id="131080"/>
    <lineage>
        <taxon>Bacteria</taxon>
        <taxon>Pseudomonadati</taxon>
        <taxon>Pseudomonadota</taxon>
        <taxon>Betaproteobacteria</taxon>
        <taxon>Burkholderiales</taxon>
        <taxon>Burkholderiaceae</taxon>
        <taxon>Limnobacter</taxon>
    </lineage>
</organism>
<evidence type="ECO:0000259" key="2">
    <source>
        <dbReference type="Pfam" id="PF12146"/>
    </source>
</evidence>
<dbReference type="PANTHER" id="PTHR22946">
    <property type="entry name" value="DIENELACTONE HYDROLASE DOMAIN-CONTAINING PROTEIN-RELATED"/>
    <property type="match status" value="1"/>
</dbReference>
<protein>
    <submittedName>
        <fullName evidence="3">Alpha/beta fold hydrolase</fullName>
    </submittedName>
</protein>
<dbReference type="PANTHER" id="PTHR22946:SF9">
    <property type="entry name" value="POLYKETIDE TRANSFERASE AF380"/>
    <property type="match status" value="1"/>
</dbReference>
<evidence type="ECO:0000313" key="4">
    <source>
        <dbReference type="Proteomes" id="UP001329151"/>
    </source>
</evidence>
<dbReference type="InterPro" id="IPR029058">
    <property type="entry name" value="AB_hydrolase_fold"/>
</dbReference>
<dbReference type="InterPro" id="IPR022742">
    <property type="entry name" value="Hydrolase_4"/>
</dbReference>
<gene>
    <name evidence="3" type="ORF">RGQ30_31020</name>
</gene>
<dbReference type="RefSeq" id="WP_130557333.1">
    <property type="nucleotide sequence ID" value="NZ_AP028947.1"/>
</dbReference>
<evidence type="ECO:0000313" key="3">
    <source>
        <dbReference type="EMBL" id="BET27601.1"/>
    </source>
</evidence>
<accession>A0AA86J4J3</accession>
<proteinExistence type="predicted"/>
<dbReference type="Proteomes" id="UP001329151">
    <property type="component" value="Chromosome"/>
</dbReference>
<dbReference type="EMBL" id="AP028947">
    <property type="protein sequence ID" value="BET27601.1"/>
    <property type="molecule type" value="Genomic_DNA"/>
</dbReference>
<dbReference type="GO" id="GO:0052689">
    <property type="term" value="F:carboxylic ester hydrolase activity"/>
    <property type="evidence" value="ECO:0007669"/>
    <property type="project" value="UniProtKB-ARBA"/>
</dbReference>
<dbReference type="AlphaFoldDB" id="A0AA86J4J3"/>
<evidence type="ECO:0000256" key="1">
    <source>
        <dbReference type="ARBA" id="ARBA00022801"/>
    </source>
</evidence>
<reference evidence="3 4" key="1">
    <citation type="submission" date="2023-10" db="EMBL/GenBank/DDBJ databases">
        <title>Complete Genome Sequence of Limnobacter thiooxidans CS-K2T, Isolated from freshwater lake sediments in Bavaria, Germany.</title>
        <authorList>
            <person name="Naruki M."/>
            <person name="Watanabe A."/>
            <person name="Warashina T."/>
            <person name="Morita T."/>
            <person name="Arakawa K."/>
        </authorList>
    </citation>
    <scope>NUCLEOTIDE SEQUENCE [LARGE SCALE GENOMIC DNA]</scope>
    <source>
        <strain evidence="3 4">CS-K2</strain>
    </source>
</reference>
<dbReference type="KEGG" id="lto:RGQ30_31020"/>
<sequence>MNQATNSFVQPTQVSFTSGGQQCRADFYRPGDSGPFPLIILAHGLGGVRTMRLGAFAERFLAEGYACLVFDYRHFGDSEGQPRQLLDINKQLEDWQSALNHARTLAEIDPAKIVLWGTSFGGGHVLAAAAKDQGVAAVISQGPFTNGLASTLAVDPVVSMKVTAKAIQDRVGALFGAEPVMVTVAALPGETGLMSSQDAYTGFMNLQSDGQKALNYVAARFALDIIRYYPGRKAKDIKVPVLFCVCDNDTVAPAGPTLKYAAQAPKGEIKRYADGHFDIYIGDAFERVVADQIRFLRQHVPV</sequence>
<dbReference type="InterPro" id="IPR050261">
    <property type="entry name" value="FrsA_esterase"/>
</dbReference>
<keyword evidence="1 3" id="KW-0378">Hydrolase</keyword>
<name>A0AA86J4J3_9BURK</name>
<keyword evidence="4" id="KW-1185">Reference proteome</keyword>
<dbReference type="Gene3D" id="3.40.50.1820">
    <property type="entry name" value="alpha/beta hydrolase"/>
    <property type="match status" value="1"/>
</dbReference>
<feature type="domain" description="Serine aminopeptidase S33" evidence="2">
    <location>
        <begin position="38"/>
        <end position="273"/>
    </location>
</feature>
<dbReference type="SUPFAM" id="SSF53474">
    <property type="entry name" value="alpha/beta-Hydrolases"/>
    <property type="match status" value="1"/>
</dbReference>
<dbReference type="Pfam" id="PF12146">
    <property type="entry name" value="Hydrolase_4"/>
    <property type="match status" value="1"/>
</dbReference>